<dbReference type="InterPro" id="IPR012337">
    <property type="entry name" value="RNaseH-like_sf"/>
</dbReference>
<evidence type="ECO:0000259" key="1">
    <source>
        <dbReference type="PROSITE" id="PS50994"/>
    </source>
</evidence>
<sequence>MVAGVAVPIEAIVALRRRLAALPIRHPERLVLMDSMANLYAVSRATLYRLLRGDRRPKDAHRADRGKPRTMLAAEIEHWCEIVAALKVRTTNKKGRCLSNARILELLVEYGVETPDGLEKLLPGRLSESTLNRHLRRLGYDRDRMTREPPAVRFQAEFANALWHFDMSPSDLKELETPPWLDPDRQGAPMLMLFSVVDDRSGVAYQEYRCVYGEDVETGLRFLFNAMSAKEEAGNPLQGIPSAIQLDNGPVGKSAVFRRVMECLGVEVILHMPRDSDGRRTTARSKGKVERPFRTVKEAHETLYHFHKPATEAEANRWLANYVNKYNHRDHRTEDHSRQDDWLTHLPGDGLRAMCSWERFCTFAREPERRTVAIDCRLTVAGVTYEVDAELAGEEVIVWWGLFDQELFAELGDERYGPFQPVGGPIPIHRYRKHRKSRREHRADQVAQLAEKISIPRAAVSGESDIVVCGPPGAAPPMPTARPFNGPDPFHELTFPNAVAARQAIAEELRLPLAKLSDEDRAFITQLLAETLSRPIIIAAIRTRFPAGRKGGIA</sequence>
<dbReference type="InterPro" id="IPR036397">
    <property type="entry name" value="RNaseH_sf"/>
</dbReference>
<evidence type="ECO:0000313" key="2">
    <source>
        <dbReference type="EMBL" id="NMQ04254.1"/>
    </source>
</evidence>
<dbReference type="EMBL" id="SPMX01000006">
    <property type="protein sequence ID" value="NMQ04254.1"/>
    <property type="molecule type" value="Genomic_DNA"/>
</dbReference>
<dbReference type="PANTHER" id="PTHR35004">
    <property type="entry name" value="TRANSPOSASE RV3428C-RELATED"/>
    <property type="match status" value="1"/>
</dbReference>
<dbReference type="PANTHER" id="PTHR35004:SF7">
    <property type="entry name" value="INTEGRASE PROTEIN"/>
    <property type="match status" value="1"/>
</dbReference>
<feature type="domain" description="Integrase catalytic" evidence="1">
    <location>
        <begin position="146"/>
        <end position="346"/>
    </location>
</feature>
<reference evidence="2" key="1">
    <citation type="submission" date="2019-03" db="EMBL/GenBank/DDBJ databases">
        <title>Metabolic reconstructions from genomes of highly enriched 'Candidatus Accumulibacter' and 'Candidatus Competibacter' bioreactor populations.</title>
        <authorList>
            <person name="Annavajhala M.K."/>
            <person name="Welles L."/>
            <person name="Abbas B."/>
            <person name="Sorokin D."/>
            <person name="Park H."/>
            <person name="Van Loosdrecht M."/>
            <person name="Chandran K."/>
        </authorList>
    </citation>
    <scope>NUCLEOTIDE SEQUENCE</scope>
    <source>
        <strain evidence="2">SBR_L</strain>
    </source>
</reference>
<organism evidence="2 3">
    <name type="scientific">Candidatus Accumulibacter contiguus</name>
    <dbReference type="NCBI Taxonomy" id="2954381"/>
    <lineage>
        <taxon>Bacteria</taxon>
        <taxon>Pseudomonadati</taxon>
        <taxon>Pseudomonadota</taxon>
        <taxon>Betaproteobacteria</taxon>
        <taxon>Candidatus Accumulibacter</taxon>
    </lineage>
</organism>
<dbReference type="InterPro" id="IPR001584">
    <property type="entry name" value="Integrase_cat-core"/>
</dbReference>
<gene>
    <name evidence="2" type="ORF">E4Q08_02760</name>
</gene>
<accession>A0ABX1T3Q4</accession>
<dbReference type="RefSeq" id="WP_169069243.1">
    <property type="nucleotide sequence ID" value="NZ_SPMX01000006.1"/>
</dbReference>
<comment type="caution">
    <text evidence="2">The sequence shown here is derived from an EMBL/GenBank/DDBJ whole genome shotgun (WGS) entry which is preliminary data.</text>
</comment>
<keyword evidence="3" id="KW-1185">Reference proteome</keyword>
<dbReference type="PROSITE" id="PS50994">
    <property type="entry name" value="INTEGRASE"/>
    <property type="match status" value="1"/>
</dbReference>
<protein>
    <submittedName>
        <fullName evidence="2">IS481 family transposase</fullName>
    </submittedName>
</protein>
<evidence type="ECO:0000313" key="3">
    <source>
        <dbReference type="Proteomes" id="UP000886469"/>
    </source>
</evidence>
<dbReference type="Gene3D" id="3.30.420.10">
    <property type="entry name" value="Ribonuclease H-like superfamily/Ribonuclease H"/>
    <property type="match status" value="1"/>
</dbReference>
<dbReference type="Proteomes" id="UP000886469">
    <property type="component" value="Unassembled WGS sequence"/>
</dbReference>
<proteinExistence type="predicted"/>
<dbReference type="SUPFAM" id="SSF53098">
    <property type="entry name" value="Ribonuclease H-like"/>
    <property type="match status" value="1"/>
</dbReference>
<name>A0ABX1T3Q4_9PROT</name>